<comment type="caution">
    <text evidence="1">The sequence shown here is derived from an EMBL/GenBank/DDBJ whole genome shotgun (WGS) entry which is preliminary data.</text>
</comment>
<protein>
    <submittedName>
        <fullName evidence="1">Uncharacterized protein</fullName>
    </submittedName>
</protein>
<organism evidence="1 2">
    <name type="scientific">Trichinella patagoniensis</name>
    <dbReference type="NCBI Taxonomy" id="990121"/>
    <lineage>
        <taxon>Eukaryota</taxon>
        <taxon>Metazoa</taxon>
        <taxon>Ecdysozoa</taxon>
        <taxon>Nematoda</taxon>
        <taxon>Enoplea</taxon>
        <taxon>Dorylaimia</taxon>
        <taxon>Trichinellida</taxon>
        <taxon>Trichinellidae</taxon>
        <taxon>Trichinella</taxon>
    </lineage>
</organism>
<evidence type="ECO:0000313" key="2">
    <source>
        <dbReference type="Proteomes" id="UP000054783"/>
    </source>
</evidence>
<sequence>MMKFQFKLVVMTAMPVYVLHRRGENELGGGICWTQPSIKFGRRTIVAYDVEEDYQKNDRHTVTVVGAESAIAEHNFSSIRK</sequence>
<dbReference type="EMBL" id="JYDQ01000066">
    <property type="protein sequence ID" value="KRY17165.1"/>
    <property type="molecule type" value="Genomic_DNA"/>
</dbReference>
<proteinExistence type="predicted"/>
<dbReference type="Proteomes" id="UP000054783">
    <property type="component" value="Unassembled WGS sequence"/>
</dbReference>
<gene>
    <name evidence="1" type="ORF">T12_9813</name>
</gene>
<evidence type="ECO:0000313" key="1">
    <source>
        <dbReference type="EMBL" id="KRY17165.1"/>
    </source>
</evidence>
<accession>A0A0V0ZXL7</accession>
<dbReference type="AlphaFoldDB" id="A0A0V0ZXL7"/>
<name>A0A0V0ZXL7_9BILA</name>
<reference evidence="1 2" key="1">
    <citation type="submission" date="2015-01" db="EMBL/GenBank/DDBJ databases">
        <title>Evolution of Trichinella species and genotypes.</title>
        <authorList>
            <person name="Korhonen P.K."/>
            <person name="Edoardo P."/>
            <person name="Giuseppe L.R."/>
            <person name="Gasser R.B."/>
        </authorList>
    </citation>
    <scope>NUCLEOTIDE SEQUENCE [LARGE SCALE GENOMIC DNA]</scope>
    <source>
        <strain evidence="1">ISS2496</strain>
    </source>
</reference>
<keyword evidence="2" id="KW-1185">Reference proteome</keyword>